<dbReference type="Proteomes" id="UP000219329">
    <property type="component" value="Unassembled WGS sequence"/>
</dbReference>
<evidence type="ECO:0000313" key="3">
    <source>
        <dbReference type="Proteomes" id="UP000219329"/>
    </source>
</evidence>
<feature type="transmembrane region" description="Helical" evidence="1">
    <location>
        <begin position="101"/>
        <end position="121"/>
    </location>
</feature>
<feature type="transmembrane region" description="Helical" evidence="1">
    <location>
        <begin position="7"/>
        <end position="30"/>
    </location>
</feature>
<dbReference type="AlphaFoldDB" id="A0A2A5WC52"/>
<sequence length="124" mass="13395">MNIKYLQLVVAAFTIEIISVLVLAILIALFGPSDPELIQAFSENLAYWLGPTTGFLFCFTGAYLLTRPLSHSRIPNGVLLGLLVAIIDVSILLGSDFGFQIIYLFTNTGKIVAGTLGAYVAEKI</sequence>
<proteinExistence type="predicted"/>
<organism evidence="2 3">
    <name type="scientific">OM182 bacterium MED-G28</name>
    <dbReference type="NCBI Taxonomy" id="1986256"/>
    <lineage>
        <taxon>Bacteria</taxon>
        <taxon>Pseudomonadati</taxon>
        <taxon>Pseudomonadota</taxon>
        <taxon>Gammaproteobacteria</taxon>
        <taxon>OMG group</taxon>
        <taxon>OM182 clade</taxon>
    </lineage>
</organism>
<dbReference type="EMBL" id="NTJZ01000005">
    <property type="protein sequence ID" value="PDH34060.1"/>
    <property type="molecule type" value="Genomic_DNA"/>
</dbReference>
<keyword evidence="1" id="KW-0812">Transmembrane</keyword>
<name>A0A2A5WC52_9GAMM</name>
<keyword evidence="1" id="KW-0472">Membrane</keyword>
<evidence type="ECO:0000256" key="1">
    <source>
        <dbReference type="SAM" id="Phobius"/>
    </source>
</evidence>
<comment type="caution">
    <text evidence="2">The sequence shown here is derived from an EMBL/GenBank/DDBJ whole genome shotgun (WGS) entry which is preliminary data.</text>
</comment>
<gene>
    <name evidence="2" type="ORF">CNF02_06810</name>
</gene>
<reference evidence="2 3" key="1">
    <citation type="submission" date="2017-08" db="EMBL/GenBank/DDBJ databases">
        <title>Fine stratification of microbial communities through a metagenomic profile of the photic zone.</title>
        <authorList>
            <person name="Haro-Moreno J.M."/>
            <person name="Lopez-Perez M."/>
            <person name="De La Torre J."/>
            <person name="Picazo A."/>
            <person name="Camacho A."/>
            <person name="Rodriguez-Valera F."/>
        </authorList>
    </citation>
    <scope>NUCLEOTIDE SEQUENCE [LARGE SCALE GENOMIC DNA]</scope>
    <source>
        <strain evidence="2">MED-G28</strain>
    </source>
</reference>
<feature type="transmembrane region" description="Helical" evidence="1">
    <location>
        <begin position="77"/>
        <end position="95"/>
    </location>
</feature>
<feature type="transmembrane region" description="Helical" evidence="1">
    <location>
        <begin position="45"/>
        <end position="65"/>
    </location>
</feature>
<keyword evidence="1" id="KW-1133">Transmembrane helix</keyword>
<protein>
    <submittedName>
        <fullName evidence="2">Uncharacterized protein</fullName>
    </submittedName>
</protein>
<accession>A0A2A5WC52</accession>
<evidence type="ECO:0000313" key="2">
    <source>
        <dbReference type="EMBL" id="PDH34060.1"/>
    </source>
</evidence>